<dbReference type="InterPro" id="IPR006139">
    <property type="entry name" value="D-isomer_2_OHA_DH_cat_dom"/>
</dbReference>
<reference evidence="7 8" key="1">
    <citation type="submission" date="2013-11" db="EMBL/GenBank/DDBJ databases">
        <title>Genomic analysis of Pelistega sp. HM-7.</title>
        <authorList>
            <person name="Kumbhare S.V."/>
            <person name="Shetty S.A."/>
            <person name="Sharma O."/>
            <person name="Dhotre D.P."/>
        </authorList>
    </citation>
    <scope>NUCLEOTIDE SEQUENCE [LARGE SCALE GENOMIC DNA]</scope>
    <source>
        <strain evidence="7 8">HM-7</strain>
    </source>
</reference>
<dbReference type="OrthoDB" id="9805416at2"/>
<dbReference type="RefSeq" id="WP_023952463.1">
    <property type="nucleotide sequence ID" value="NZ_AYSV01000109.1"/>
</dbReference>
<dbReference type="InterPro" id="IPR050223">
    <property type="entry name" value="D-isomer_2-hydroxyacid_DH"/>
</dbReference>
<evidence type="ECO:0000313" key="8">
    <source>
        <dbReference type="Proteomes" id="UP000018766"/>
    </source>
</evidence>
<keyword evidence="2 4" id="KW-0560">Oxidoreductase</keyword>
<dbReference type="SUPFAM" id="SSF52283">
    <property type="entry name" value="Formate/glycerate dehydrogenase catalytic domain-like"/>
    <property type="match status" value="1"/>
</dbReference>
<evidence type="ECO:0000259" key="5">
    <source>
        <dbReference type="Pfam" id="PF00389"/>
    </source>
</evidence>
<dbReference type="Pfam" id="PF00389">
    <property type="entry name" value="2-Hacid_dh"/>
    <property type="match status" value="1"/>
</dbReference>
<dbReference type="AlphaFoldDB" id="V8FWU5"/>
<keyword evidence="1" id="KW-0521">NADP</keyword>
<keyword evidence="3" id="KW-0520">NAD</keyword>
<accession>V8FWU5</accession>
<comment type="similarity">
    <text evidence="4">Belongs to the D-isomer specific 2-hydroxyacid dehydrogenase family.</text>
</comment>
<dbReference type="GO" id="GO:0005829">
    <property type="term" value="C:cytosol"/>
    <property type="evidence" value="ECO:0007669"/>
    <property type="project" value="TreeGrafter"/>
</dbReference>
<dbReference type="Pfam" id="PF02826">
    <property type="entry name" value="2-Hacid_dh_C"/>
    <property type="match status" value="1"/>
</dbReference>
<sequence length="313" mass="34347">MSQKNVLVLNSPHEKIKQYLEQHYQVIYVNDLAGLTEQLAQIGASIQIVISSAYVGLKKEWIDLMPNLEVVCNFGVGYDSTDIQALKARGIPFSNTPEVLNDAVADTAMALLLALVRQVCQADTFVRNGLWEKGSFTLTPNVSGKKVGIVGLGSIGKVIAKRLSGFDCEIAYHNRRQRDDVDFVYKASVIELAQWSDFLIIATVGGPDTRHLINHDVLVALGREGYLINIARGSVIDQEALIQALQNNTIAGAGLDVFDNEPFVPESLKQLKNVVLMPHVGSGSIEARDQMAQLVIDNLENFYQKGDVITKVV</sequence>
<organism evidence="7 8">
    <name type="scientific">Pelistega indica</name>
    <dbReference type="NCBI Taxonomy" id="1414851"/>
    <lineage>
        <taxon>Bacteria</taxon>
        <taxon>Pseudomonadati</taxon>
        <taxon>Pseudomonadota</taxon>
        <taxon>Betaproteobacteria</taxon>
        <taxon>Burkholderiales</taxon>
        <taxon>Alcaligenaceae</taxon>
        <taxon>Pelistega</taxon>
    </lineage>
</organism>
<dbReference type="CDD" id="cd12156">
    <property type="entry name" value="HPPR"/>
    <property type="match status" value="1"/>
</dbReference>
<dbReference type="GO" id="GO:0030267">
    <property type="term" value="F:glyoxylate reductase (NADPH) activity"/>
    <property type="evidence" value="ECO:0007669"/>
    <property type="project" value="TreeGrafter"/>
</dbReference>
<dbReference type="FunFam" id="3.40.50.720:FF:000213">
    <property type="entry name" value="Putative 2-hydroxyacid dehydrogenase"/>
    <property type="match status" value="1"/>
</dbReference>
<keyword evidence="8" id="KW-1185">Reference proteome</keyword>
<dbReference type="PANTHER" id="PTHR10996:SF178">
    <property type="entry name" value="2-HYDROXYACID DEHYDROGENASE YGL185C-RELATED"/>
    <property type="match status" value="1"/>
</dbReference>
<evidence type="ECO:0000256" key="3">
    <source>
        <dbReference type="ARBA" id="ARBA00023027"/>
    </source>
</evidence>
<dbReference type="Proteomes" id="UP000018766">
    <property type="component" value="Unassembled WGS sequence"/>
</dbReference>
<evidence type="ECO:0000313" key="7">
    <source>
        <dbReference type="EMBL" id="ETD68173.1"/>
    </source>
</evidence>
<dbReference type="EMBL" id="AYSV01000109">
    <property type="protein sequence ID" value="ETD68173.1"/>
    <property type="molecule type" value="Genomic_DNA"/>
</dbReference>
<feature type="domain" description="D-isomer specific 2-hydroxyacid dehydrogenase NAD-binding" evidence="6">
    <location>
        <begin position="109"/>
        <end position="281"/>
    </location>
</feature>
<name>V8FWU5_9BURK</name>
<comment type="caution">
    <text evidence="7">The sequence shown here is derived from an EMBL/GenBank/DDBJ whole genome shotgun (WGS) entry which is preliminary data.</text>
</comment>
<evidence type="ECO:0000256" key="4">
    <source>
        <dbReference type="RuleBase" id="RU003719"/>
    </source>
</evidence>
<dbReference type="Gene3D" id="3.40.50.720">
    <property type="entry name" value="NAD(P)-binding Rossmann-like Domain"/>
    <property type="match status" value="2"/>
</dbReference>
<dbReference type="SUPFAM" id="SSF51735">
    <property type="entry name" value="NAD(P)-binding Rossmann-fold domains"/>
    <property type="match status" value="1"/>
</dbReference>
<evidence type="ECO:0000256" key="2">
    <source>
        <dbReference type="ARBA" id="ARBA00023002"/>
    </source>
</evidence>
<dbReference type="InterPro" id="IPR036291">
    <property type="entry name" value="NAD(P)-bd_dom_sf"/>
</dbReference>
<dbReference type="GO" id="GO:0051287">
    <property type="term" value="F:NAD binding"/>
    <property type="evidence" value="ECO:0007669"/>
    <property type="project" value="InterPro"/>
</dbReference>
<evidence type="ECO:0000259" key="6">
    <source>
        <dbReference type="Pfam" id="PF02826"/>
    </source>
</evidence>
<protein>
    <submittedName>
        <fullName evidence="7">Hydroxyacid dehydrogenase</fullName>
    </submittedName>
</protein>
<dbReference type="PATRIC" id="fig|1414851.3.peg.2187"/>
<evidence type="ECO:0000256" key="1">
    <source>
        <dbReference type="ARBA" id="ARBA00022857"/>
    </source>
</evidence>
<dbReference type="PANTHER" id="PTHR10996">
    <property type="entry name" value="2-HYDROXYACID DEHYDROGENASE-RELATED"/>
    <property type="match status" value="1"/>
</dbReference>
<dbReference type="GO" id="GO:0016618">
    <property type="term" value="F:hydroxypyruvate reductase [NAD(P)H] activity"/>
    <property type="evidence" value="ECO:0007669"/>
    <property type="project" value="TreeGrafter"/>
</dbReference>
<feature type="domain" description="D-isomer specific 2-hydroxyacid dehydrogenase catalytic" evidence="5">
    <location>
        <begin position="6"/>
        <end position="312"/>
    </location>
</feature>
<gene>
    <name evidence="7" type="ORF">V757_10465</name>
</gene>
<dbReference type="InterPro" id="IPR006140">
    <property type="entry name" value="D-isomer_DH_NAD-bd"/>
</dbReference>
<proteinExistence type="inferred from homology"/>